<dbReference type="EC" id="3.1.1.-" evidence="3"/>
<dbReference type="AlphaFoldDB" id="A0AAU2JZP6"/>
<protein>
    <recommendedName>
        <fullName evidence="3">Carboxylic ester hydrolase</fullName>
        <ecNumber evidence="3">3.1.1.-</ecNumber>
    </recommendedName>
</protein>
<dbReference type="SUPFAM" id="SSF53474">
    <property type="entry name" value="alpha/beta-Hydrolases"/>
    <property type="match status" value="1"/>
</dbReference>
<proteinExistence type="inferred from homology"/>
<organism evidence="5">
    <name type="scientific">Streptomyces sp. NBC_00049</name>
    <dbReference type="NCBI Taxonomy" id="2903617"/>
    <lineage>
        <taxon>Bacteria</taxon>
        <taxon>Bacillati</taxon>
        <taxon>Actinomycetota</taxon>
        <taxon>Actinomycetes</taxon>
        <taxon>Kitasatosporales</taxon>
        <taxon>Streptomycetaceae</taxon>
        <taxon>Streptomyces</taxon>
    </lineage>
</organism>
<keyword evidence="2 3" id="KW-0378">Hydrolase</keyword>
<accession>A0AAU2JZP6</accession>
<comment type="similarity">
    <text evidence="1 3">Belongs to the type-B carboxylesterase/lipase family.</text>
</comment>
<dbReference type="InterPro" id="IPR029058">
    <property type="entry name" value="AB_hydrolase_fold"/>
</dbReference>
<sequence>MGVVIETSAGTIEGTAESGLSVFKGIPYALPPEGPLRFQAPAPVPAWDGIRPATSFSAAPPQLPLLPGMPPAWRPEDGLDCLSVNVWTPGGAGDRLPVMVWIYGGGWKTGHSADPSYDGEVLAQGGVVMVTFNYRVGFEGFGYVPGAPANRGFLDQAAALVWVRENIAAFGGDPDNVTIFGESGGGASVAALLSAPAARGLFRRAIVQSMAGRFLPEEEARRIAVMIGEAAGVGLDGLASASPEALLAVQDVPLPAMRADPANWTTPEAITAFSPVIDGITVVDKPWLAIRSGCARDVDVISGYTHDEFTLFAMDRGLVKIRLGAMVKAVPMMFAAARAGFRDRASRKPAQPSVKPSAKPTAKIRDLDLGAVTEGLGLGRQAAADYRAAHPDLTEPELYVAMFSDALFRMPATWLAQAHAGAGGRAWLYDFTWSSPAFGGALGACHTVDIPATFGHTRGPLAGFLFGGKAPSQDFTHLSEQLRASWISFAASGDPGWAPFTTERPTTRLWDTEPSVVEDPLAASRRIWHKESGL</sequence>
<evidence type="ECO:0000259" key="4">
    <source>
        <dbReference type="Pfam" id="PF00135"/>
    </source>
</evidence>
<feature type="domain" description="Carboxylesterase type B" evidence="4">
    <location>
        <begin position="4"/>
        <end position="498"/>
    </location>
</feature>
<dbReference type="InterPro" id="IPR019826">
    <property type="entry name" value="Carboxylesterase_B_AS"/>
</dbReference>
<dbReference type="GO" id="GO:0016787">
    <property type="term" value="F:hydrolase activity"/>
    <property type="evidence" value="ECO:0007669"/>
    <property type="project" value="UniProtKB-KW"/>
</dbReference>
<dbReference type="Pfam" id="PF00135">
    <property type="entry name" value="COesterase"/>
    <property type="match status" value="1"/>
</dbReference>
<dbReference type="PANTHER" id="PTHR11559">
    <property type="entry name" value="CARBOXYLESTERASE"/>
    <property type="match status" value="1"/>
</dbReference>
<dbReference type="Gene3D" id="3.40.50.1820">
    <property type="entry name" value="alpha/beta hydrolase"/>
    <property type="match status" value="1"/>
</dbReference>
<evidence type="ECO:0000256" key="3">
    <source>
        <dbReference type="RuleBase" id="RU361235"/>
    </source>
</evidence>
<dbReference type="EMBL" id="CP108264">
    <property type="protein sequence ID" value="WTU77779.1"/>
    <property type="molecule type" value="Genomic_DNA"/>
</dbReference>
<name>A0AAU2JZP6_9ACTN</name>
<evidence type="ECO:0000256" key="2">
    <source>
        <dbReference type="ARBA" id="ARBA00022801"/>
    </source>
</evidence>
<gene>
    <name evidence="5" type="ORF">OG327_33180</name>
</gene>
<dbReference type="InterPro" id="IPR050309">
    <property type="entry name" value="Type-B_Carboxylest/Lipase"/>
</dbReference>
<evidence type="ECO:0000313" key="5">
    <source>
        <dbReference type="EMBL" id="WTU77779.1"/>
    </source>
</evidence>
<reference evidence="5" key="1">
    <citation type="submission" date="2022-10" db="EMBL/GenBank/DDBJ databases">
        <title>The complete genomes of actinobacterial strains from the NBC collection.</title>
        <authorList>
            <person name="Joergensen T.S."/>
            <person name="Alvarez Arevalo M."/>
            <person name="Sterndorff E.B."/>
            <person name="Faurdal D."/>
            <person name="Vuksanovic O."/>
            <person name="Mourched A.-S."/>
            <person name="Charusanti P."/>
            <person name="Shaw S."/>
            <person name="Blin K."/>
            <person name="Weber T."/>
        </authorList>
    </citation>
    <scope>NUCLEOTIDE SEQUENCE</scope>
    <source>
        <strain evidence="5">NBC_00049</strain>
    </source>
</reference>
<dbReference type="InterPro" id="IPR002018">
    <property type="entry name" value="CarbesteraseB"/>
</dbReference>
<evidence type="ECO:0000256" key="1">
    <source>
        <dbReference type="ARBA" id="ARBA00005964"/>
    </source>
</evidence>
<dbReference type="PROSITE" id="PS00122">
    <property type="entry name" value="CARBOXYLESTERASE_B_1"/>
    <property type="match status" value="1"/>
</dbReference>